<comment type="caution">
    <text evidence="1">The sequence shown here is derived from an EMBL/GenBank/DDBJ whole genome shotgun (WGS) entry which is preliminary data.</text>
</comment>
<dbReference type="OrthoDB" id="9954623at2"/>
<dbReference type="RefSeq" id="WP_099682621.1">
    <property type="nucleotide sequence ID" value="NZ_VSRW01000003.1"/>
</dbReference>
<protein>
    <submittedName>
        <fullName evidence="1">Uncharacterized protein</fullName>
    </submittedName>
</protein>
<sequence length="74" mass="8459">MSDKKKKTESVSPRVGIAGYEIKQKRISENPTEYLQSTLNVEFLFINGDSSAEKFDKFLKDLAVFIDERNEKGV</sequence>
<dbReference type="AlphaFoldDB" id="A0A2A5ILG6"/>
<organism evidence="1 2">
    <name type="scientific">Bacillus pumilus</name>
    <name type="common">Bacillus mesentericus</name>
    <dbReference type="NCBI Taxonomy" id="1408"/>
    <lineage>
        <taxon>Bacteria</taxon>
        <taxon>Bacillati</taxon>
        <taxon>Bacillota</taxon>
        <taxon>Bacilli</taxon>
        <taxon>Bacillales</taxon>
        <taxon>Bacillaceae</taxon>
        <taxon>Bacillus</taxon>
    </lineage>
</organism>
<gene>
    <name evidence="1" type="ORF">CEY02_19450</name>
</gene>
<dbReference type="EMBL" id="NKHG01000132">
    <property type="protein sequence ID" value="PCK17807.1"/>
    <property type="molecule type" value="Genomic_DNA"/>
</dbReference>
<evidence type="ECO:0000313" key="2">
    <source>
        <dbReference type="Proteomes" id="UP000228754"/>
    </source>
</evidence>
<reference evidence="1 2" key="1">
    <citation type="submission" date="2017-06" db="EMBL/GenBank/DDBJ databases">
        <title>Draft Genome Sequence of Bacillus sp Strain 36R Isolated from saline sediment at Atanasia, Sonora, Mexico.</title>
        <authorList>
            <person name="Sanchez Diaz R."/>
            <person name="Quiroz Macias M.E."/>
            <person name="Ibarra Gamez J.C."/>
            <person name="Enciso Ibarra J."/>
            <person name="Gomez Gil B."/>
            <person name="Galaviz Silva L."/>
        </authorList>
    </citation>
    <scope>NUCLEOTIDE SEQUENCE [LARGE SCALE GENOMIC DNA]</scope>
    <source>
        <strain evidence="1 2">36R_ATNSAL</strain>
    </source>
</reference>
<proteinExistence type="predicted"/>
<evidence type="ECO:0000313" key="1">
    <source>
        <dbReference type="EMBL" id="PCK17807.1"/>
    </source>
</evidence>
<name>A0A2A5ILG6_BACPU</name>
<dbReference type="Proteomes" id="UP000228754">
    <property type="component" value="Unassembled WGS sequence"/>
</dbReference>
<accession>A0A2A5ILG6</accession>